<evidence type="ECO:0000313" key="6">
    <source>
        <dbReference type="EMBL" id="OLL26092.1"/>
    </source>
</evidence>
<comment type="caution">
    <text evidence="6">The sequence shown here is derived from an EMBL/GenBank/DDBJ whole genome shotgun (WGS) entry which is preliminary data.</text>
</comment>
<sequence>MNPPFILKGIPAFQGLERFFAMPSKIRTPAFSLRVRFRDPSDKNPVRVLVVASKKQISNSAVVRNRVRRRIMEAVRVSLRETNLSFVFGVPSIFVPLVDPQKTLHVIFSSSRSLKCIPWSGLLCFTMSEMQSSRRRRKIPTSQDV</sequence>
<keyword evidence="1" id="KW-0819">tRNA processing</keyword>
<evidence type="ECO:0000256" key="5">
    <source>
        <dbReference type="ARBA" id="ARBA00022884"/>
    </source>
</evidence>
<dbReference type="InterPro" id="IPR020568">
    <property type="entry name" value="Ribosomal_Su5_D2-typ_SF"/>
</dbReference>
<keyword evidence="5" id="KW-0694">RNA-binding</keyword>
<evidence type="ECO:0000256" key="2">
    <source>
        <dbReference type="ARBA" id="ARBA00022722"/>
    </source>
</evidence>
<dbReference type="EMBL" id="LXFE01000243">
    <property type="protein sequence ID" value="OLL26092.1"/>
    <property type="molecule type" value="Genomic_DNA"/>
</dbReference>
<evidence type="ECO:0000256" key="3">
    <source>
        <dbReference type="ARBA" id="ARBA00022759"/>
    </source>
</evidence>
<reference evidence="6 7" key="1">
    <citation type="submission" date="2016-04" db="EMBL/GenBank/DDBJ databases">
        <title>Evolutionary innovation and constraint leading to complex multicellularity in the Ascomycota.</title>
        <authorList>
            <person name="Cisse O."/>
            <person name="Nguyen A."/>
            <person name="Hewitt D.A."/>
            <person name="Jedd G."/>
            <person name="Stajich J.E."/>
        </authorList>
    </citation>
    <scope>NUCLEOTIDE SEQUENCE [LARGE SCALE GENOMIC DNA]</scope>
    <source>
        <strain evidence="6 7">DAH-3</strain>
    </source>
</reference>
<protein>
    <submittedName>
        <fullName evidence="6">Uncharacterized protein</fullName>
    </submittedName>
</protein>
<evidence type="ECO:0000256" key="1">
    <source>
        <dbReference type="ARBA" id="ARBA00022694"/>
    </source>
</evidence>
<evidence type="ECO:0000313" key="7">
    <source>
        <dbReference type="Proteomes" id="UP000186594"/>
    </source>
</evidence>
<dbReference type="AlphaFoldDB" id="A0A1U7LU73"/>
<evidence type="ECO:0000256" key="4">
    <source>
        <dbReference type="ARBA" id="ARBA00022801"/>
    </source>
</evidence>
<proteinExistence type="predicted"/>
<keyword evidence="4" id="KW-0378">Hydrolase</keyword>
<gene>
    <name evidence="6" type="ORF">NEOLI_000499</name>
</gene>
<dbReference type="Proteomes" id="UP000186594">
    <property type="component" value="Unassembled WGS sequence"/>
</dbReference>
<dbReference type="InterPro" id="IPR014721">
    <property type="entry name" value="Ribsml_uS5_D2-typ_fold_subgr"/>
</dbReference>
<dbReference type="GO" id="GO:0000049">
    <property type="term" value="F:tRNA binding"/>
    <property type="evidence" value="ECO:0007669"/>
    <property type="project" value="InterPro"/>
</dbReference>
<name>A0A1U7LU73_NEOID</name>
<dbReference type="GO" id="GO:0004526">
    <property type="term" value="F:ribonuclease P activity"/>
    <property type="evidence" value="ECO:0007669"/>
    <property type="project" value="InterPro"/>
</dbReference>
<dbReference type="Pfam" id="PF00825">
    <property type="entry name" value="Ribonuclease_P"/>
    <property type="match status" value="1"/>
</dbReference>
<dbReference type="InterPro" id="IPR000100">
    <property type="entry name" value="RNase_P"/>
</dbReference>
<dbReference type="GO" id="GO:0008033">
    <property type="term" value="P:tRNA processing"/>
    <property type="evidence" value="ECO:0007669"/>
    <property type="project" value="UniProtKB-KW"/>
</dbReference>
<dbReference type="Gene3D" id="3.30.230.10">
    <property type="match status" value="1"/>
</dbReference>
<keyword evidence="2" id="KW-0540">Nuclease</keyword>
<accession>A0A1U7LU73</accession>
<organism evidence="6 7">
    <name type="scientific">Neolecta irregularis (strain DAH-3)</name>
    <dbReference type="NCBI Taxonomy" id="1198029"/>
    <lineage>
        <taxon>Eukaryota</taxon>
        <taxon>Fungi</taxon>
        <taxon>Dikarya</taxon>
        <taxon>Ascomycota</taxon>
        <taxon>Taphrinomycotina</taxon>
        <taxon>Neolectales</taxon>
        <taxon>Neolectaceae</taxon>
        <taxon>Neolecta</taxon>
    </lineage>
</organism>
<keyword evidence="3" id="KW-0255">Endonuclease</keyword>
<dbReference type="SUPFAM" id="SSF54211">
    <property type="entry name" value="Ribosomal protein S5 domain 2-like"/>
    <property type="match status" value="1"/>
</dbReference>
<keyword evidence="7" id="KW-1185">Reference proteome</keyword>